<organism evidence="13 14">
    <name type="scientific">Periplaneta americana</name>
    <name type="common">American cockroach</name>
    <name type="synonym">Blatta americana</name>
    <dbReference type="NCBI Taxonomy" id="6978"/>
    <lineage>
        <taxon>Eukaryota</taxon>
        <taxon>Metazoa</taxon>
        <taxon>Ecdysozoa</taxon>
        <taxon>Arthropoda</taxon>
        <taxon>Hexapoda</taxon>
        <taxon>Insecta</taxon>
        <taxon>Pterygota</taxon>
        <taxon>Neoptera</taxon>
        <taxon>Polyneoptera</taxon>
        <taxon>Dictyoptera</taxon>
        <taxon>Blattodea</taxon>
        <taxon>Blattoidea</taxon>
        <taxon>Blattidae</taxon>
        <taxon>Blattinae</taxon>
        <taxon>Periplaneta</taxon>
    </lineage>
</organism>
<keyword evidence="10 12" id="KW-0472">Membrane</keyword>
<feature type="transmembrane region" description="Helical" evidence="12">
    <location>
        <begin position="49"/>
        <end position="71"/>
    </location>
</feature>
<comment type="subcellular location">
    <subcellularLocation>
        <location evidence="1">Cell junction</location>
        <location evidence="1">Gap junction</location>
    </subcellularLocation>
    <subcellularLocation>
        <location evidence="2 12">Cell membrane</location>
        <topology evidence="2 12">Multi-pass membrane protein</topology>
    </subcellularLocation>
</comment>
<dbReference type="PANTHER" id="PTHR11893:SF37">
    <property type="entry name" value="INNEXIN INX3"/>
    <property type="match status" value="1"/>
</dbReference>
<proteinExistence type="inferred from homology"/>
<evidence type="ECO:0000256" key="7">
    <source>
        <dbReference type="ARBA" id="ARBA00022949"/>
    </source>
</evidence>
<evidence type="ECO:0000256" key="10">
    <source>
        <dbReference type="ARBA" id="ARBA00023136"/>
    </source>
</evidence>
<dbReference type="Pfam" id="PF00876">
    <property type="entry name" value="Innexin"/>
    <property type="match status" value="1"/>
</dbReference>
<feature type="transmembrane region" description="Helical" evidence="12">
    <location>
        <begin position="294"/>
        <end position="322"/>
    </location>
</feature>
<evidence type="ECO:0000256" key="12">
    <source>
        <dbReference type="RuleBase" id="RU010713"/>
    </source>
</evidence>
<dbReference type="EMBL" id="JAJSOF020000017">
    <property type="protein sequence ID" value="KAJ4440295.1"/>
    <property type="molecule type" value="Genomic_DNA"/>
</dbReference>
<comment type="similarity">
    <text evidence="12">Belongs to the pannexin family.</text>
</comment>
<keyword evidence="6" id="KW-0303">Gap junction</keyword>
<evidence type="ECO:0000256" key="5">
    <source>
        <dbReference type="ARBA" id="ARBA00022692"/>
    </source>
</evidence>
<dbReference type="InterPro" id="IPR000990">
    <property type="entry name" value="Innexin"/>
</dbReference>
<protein>
    <recommendedName>
        <fullName evidence="12">Innexin</fullName>
    </recommendedName>
</protein>
<keyword evidence="3 12" id="KW-0813">Transport</keyword>
<comment type="function">
    <text evidence="12">Structural component of the gap junctions.</text>
</comment>
<evidence type="ECO:0000256" key="1">
    <source>
        <dbReference type="ARBA" id="ARBA00004610"/>
    </source>
</evidence>
<reference evidence="13 14" key="1">
    <citation type="journal article" date="2022" name="Allergy">
        <title>Genome assembly and annotation of Periplaneta americana reveal a comprehensive cockroach allergen profile.</title>
        <authorList>
            <person name="Wang L."/>
            <person name="Xiong Q."/>
            <person name="Saelim N."/>
            <person name="Wang L."/>
            <person name="Nong W."/>
            <person name="Wan A.T."/>
            <person name="Shi M."/>
            <person name="Liu X."/>
            <person name="Cao Q."/>
            <person name="Hui J.H.L."/>
            <person name="Sookrung N."/>
            <person name="Leung T.F."/>
            <person name="Tungtrongchitr A."/>
            <person name="Tsui S.K.W."/>
        </authorList>
    </citation>
    <scope>NUCLEOTIDE SEQUENCE [LARGE SCALE GENOMIC DNA]</scope>
    <source>
        <strain evidence="13">PWHHKU_190912</strain>
    </source>
</reference>
<evidence type="ECO:0000256" key="8">
    <source>
        <dbReference type="ARBA" id="ARBA00022989"/>
    </source>
</evidence>
<keyword evidence="14" id="KW-1185">Reference proteome</keyword>
<keyword evidence="9 12" id="KW-0406">Ion transport</keyword>
<dbReference type="PRINTS" id="PR01262">
    <property type="entry name" value="INNEXIN"/>
</dbReference>
<gene>
    <name evidence="12" type="primary">inx</name>
    <name evidence="13" type="ORF">ANN_08434</name>
</gene>
<evidence type="ECO:0000256" key="11">
    <source>
        <dbReference type="ARBA" id="ARBA00023303"/>
    </source>
</evidence>
<keyword evidence="5 12" id="KW-0812">Transmembrane</keyword>
<dbReference type="PANTHER" id="PTHR11893">
    <property type="entry name" value="INNEXIN"/>
    <property type="match status" value="1"/>
</dbReference>
<comment type="caution">
    <text evidence="13">The sequence shown here is derived from an EMBL/GenBank/DDBJ whole genome shotgun (WGS) entry which is preliminary data.</text>
</comment>
<evidence type="ECO:0000256" key="2">
    <source>
        <dbReference type="ARBA" id="ARBA00004651"/>
    </source>
</evidence>
<name>A0ABQ8T3M7_PERAM</name>
<accession>A0ABQ8T3M7</accession>
<evidence type="ECO:0000256" key="4">
    <source>
        <dbReference type="ARBA" id="ARBA00022475"/>
    </source>
</evidence>
<sequence>MSNVTATVISADAECVAMALVGLLKSTAPFTKVRLVKDKAVTDNVVFQLHYRFTTGILFVFCILCTASNLIGKAIDCISGPEFKDREKVINSYCWITSTFTLPYQLDKPVGTHVAAPGIGPFVPDENDTVYHAYYQWVPFVLFFQGLLFYAPHWLWKNWEHGKMKSITKDLRENTLEVSQSMKDRKQLLVTYLISYMRYHHFYAFVYLLCELLNFANVVGNIFFIDKFLGNTFLNYGLEVLNNIGKNQEERTDPMIAIFPRLTKCTLNLYGVSGTITNKDFLCVLPQNILNEKIYIFLWFWFIILSVLSGLAVLYSIVLAVFPPLRRLILTKFLDYTSTLSPIIENTEVSLHQSD</sequence>
<keyword evidence="8 12" id="KW-1133">Transmembrane helix</keyword>
<evidence type="ECO:0000313" key="14">
    <source>
        <dbReference type="Proteomes" id="UP001148838"/>
    </source>
</evidence>
<evidence type="ECO:0000313" key="13">
    <source>
        <dbReference type="EMBL" id="KAJ4440295.1"/>
    </source>
</evidence>
<feature type="transmembrane region" description="Helical" evidence="12">
    <location>
        <begin position="202"/>
        <end position="225"/>
    </location>
</feature>
<keyword evidence="7" id="KW-0965">Cell junction</keyword>
<evidence type="ECO:0000256" key="3">
    <source>
        <dbReference type="ARBA" id="ARBA00022448"/>
    </source>
</evidence>
<dbReference type="Proteomes" id="UP001148838">
    <property type="component" value="Unassembled WGS sequence"/>
</dbReference>
<feature type="transmembrane region" description="Helical" evidence="12">
    <location>
        <begin position="134"/>
        <end position="156"/>
    </location>
</feature>
<keyword evidence="4" id="KW-1003">Cell membrane</keyword>
<evidence type="ECO:0000256" key="6">
    <source>
        <dbReference type="ARBA" id="ARBA00022868"/>
    </source>
</evidence>
<keyword evidence="11 12" id="KW-0407">Ion channel</keyword>
<evidence type="ECO:0000256" key="9">
    <source>
        <dbReference type="ARBA" id="ARBA00023065"/>
    </source>
</evidence>
<dbReference type="PROSITE" id="PS51013">
    <property type="entry name" value="PANNEXIN"/>
    <property type="match status" value="1"/>
</dbReference>